<dbReference type="EMBL" id="JBHMDO010000003">
    <property type="protein sequence ID" value="MFB9324856.1"/>
    <property type="molecule type" value="Genomic_DNA"/>
</dbReference>
<keyword evidence="2" id="KW-1185">Reference proteome</keyword>
<dbReference type="Proteomes" id="UP001589747">
    <property type="component" value="Unassembled WGS sequence"/>
</dbReference>
<reference evidence="1 2" key="1">
    <citation type="submission" date="2024-09" db="EMBL/GenBank/DDBJ databases">
        <authorList>
            <person name="Sun Q."/>
            <person name="Mori K."/>
        </authorList>
    </citation>
    <scope>NUCLEOTIDE SEQUENCE [LARGE SCALE GENOMIC DNA]</scope>
    <source>
        <strain evidence="1 2">TISTR 2452</strain>
    </source>
</reference>
<sequence length="63" mass="7306">MMAFDPKATLTTRNLLQFCYTCQEAHECDTERRCIACWQANGTWVEPANAERTTEELLVFYAL</sequence>
<protein>
    <submittedName>
        <fullName evidence="1">Uncharacterized protein</fullName>
    </submittedName>
</protein>
<organism evidence="1 2">
    <name type="scientific">Paenibacillus aurantiacus</name>
    <dbReference type="NCBI Taxonomy" id="1936118"/>
    <lineage>
        <taxon>Bacteria</taxon>
        <taxon>Bacillati</taxon>
        <taxon>Bacillota</taxon>
        <taxon>Bacilli</taxon>
        <taxon>Bacillales</taxon>
        <taxon>Paenibacillaceae</taxon>
        <taxon>Paenibacillus</taxon>
    </lineage>
</organism>
<proteinExistence type="predicted"/>
<accession>A0ABV5KI15</accession>
<name>A0ABV5KI15_9BACL</name>
<comment type="caution">
    <text evidence="1">The sequence shown here is derived from an EMBL/GenBank/DDBJ whole genome shotgun (WGS) entry which is preliminary data.</text>
</comment>
<evidence type="ECO:0000313" key="2">
    <source>
        <dbReference type="Proteomes" id="UP001589747"/>
    </source>
</evidence>
<gene>
    <name evidence="1" type="ORF">ACFFSY_02730</name>
</gene>
<evidence type="ECO:0000313" key="1">
    <source>
        <dbReference type="EMBL" id="MFB9324856.1"/>
    </source>
</evidence>
<dbReference type="RefSeq" id="WP_377489506.1">
    <property type="nucleotide sequence ID" value="NZ_JBHMDO010000003.1"/>
</dbReference>